<keyword evidence="3" id="KW-0479">Metal-binding</keyword>
<feature type="domain" description="C2H2-type" evidence="13">
    <location>
        <begin position="220"/>
        <end position="247"/>
    </location>
</feature>
<evidence type="ECO:0000256" key="11">
    <source>
        <dbReference type="PROSITE-ProRule" id="PRU00042"/>
    </source>
</evidence>
<feature type="region of interest" description="Disordered" evidence="12">
    <location>
        <begin position="364"/>
        <end position="549"/>
    </location>
</feature>
<dbReference type="InterPro" id="IPR036236">
    <property type="entry name" value="Znf_C2H2_sf"/>
</dbReference>
<dbReference type="GO" id="GO:0005634">
    <property type="term" value="C:nucleus"/>
    <property type="evidence" value="ECO:0007669"/>
    <property type="project" value="UniProtKB-SubCell"/>
</dbReference>
<dbReference type="FunFam" id="3.30.160.60:FF:000100">
    <property type="entry name" value="Zinc finger 45-like"/>
    <property type="match status" value="1"/>
</dbReference>
<evidence type="ECO:0000259" key="13">
    <source>
        <dbReference type="PROSITE" id="PS50157"/>
    </source>
</evidence>
<feature type="compositionally biased region" description="Basic and acidic residues" evidence="12">
    <location>
        <begin position="56"/>
        <end position="65"/>
    </location>
</feature>
<dbReference type="Pfam" id="PF00096">
    <property type="entry name" value="zf-C2H2"/>
    <property type="match status" value="6"/>
</dbReference>
<dbReference type="FunFam" id="3.30.160.60:FF:001480">
    <property type="entry name" value="Si:cabz01071911.3"/>
    <property type="match status" value="1"/>
</dbReference>
<dbReference type="Proteomes" id="UP000677803">
    <property type="component" value="Unassembled WGS sequence"/>
</dbReference>
<evidence type="ECO:0000256" key="12">
    <source>
        <dbReference type="SAM" id="MobiDB-lite"/>
    </source>
</evidence>
<evidence type="ECO:0000256" key="10">
    <source>
        <dbReference type="ARBA" id="ARBA00023242"/>
    </source>
</evidence>
<keyword evidence="5 11" id="KW-0863">Zinc-finger</keyword>
<dbReference type="PROSITE" id="PS00028">
    <property type="entry name" value="ZINC_FINGER_C2H2_1"/>
    <property type="match status" value="6"/>
</dbReference>
<feature type="region of interest" description="Disordered" evidence="12">
    <location>
        <begin position="1"/>
        <end position="30"/>
    </location>
</feature>
<feature type="compositionally biased region" description="Basic and acidic residues" evidence="12">
    <location>
        <begin position="395"/>
        <end position="415"/>
    </location>
</feature>
<feature type="region of interest" description="Disordered" evidence="12">
    <location>
        <begin position="81"/>
        <end position="101"/>
    </location>
</feature>
<gene>
    <name evidence="14" type="ORF">MMEN_LOCUS6075</name>
</gene>
<evidence type="ECO:0000256" key="3">
    <source>
        <dbReference type="ARBA" id="ARBA00022723"/>
    </source>
</evidence>
<accession>A0A8S4ATS0</accession>
<feature type="domain" description="C2H2-type" evidence="13">
    <location>
        <begin position="248"/>
        <end position="275"/>
    </location>
</feature>
<feature type="domain" description="C2H2-type" evidence="13">
    <location>
        <begin position="277"/>
        <end position="304"/>
    </location>
</feature>
<evidence type="ECO:0000256" key="8">
    <source>
        <dbReference type="ARBA" id="ARBA00023125"/>
    </source>
</evidence>
<comment type="similarity">
    <text evidence="2">Belongs to the krueppel C2H2-type zinc-finger protein family.</text>
</comment>
<feature type="domain" description="C2H2-type" evidence="13">
    <location>
        <begin position="646"/>
        <end position="677"/>
    </location>
</feature>
<dbReference type="FunFam" id="3.30.160.60:FF:000340">
    <property type="entry name" value="zinc finger protein 473 isoform X1"/>
    <property type="match status" value="1"/>
</dbReference>
<comment type="subcellular location">
    <subcellularLocation>
        <location evidence="1">Nucleus</location>
    </subcellularLocation>
</comment>
<evidence type="ECO:0000256" key="2">
    <source>
        <dbReference type="ARBA" id="ARBA00006991"/>
    </source>
</evidence>
<reference evidence="14" key="1">
    <citation type="submission" date="2021-05" db="EMBL/GenBank/DDBJ databases">
        <authorList>
            <person name="Tigano A."/>
        </authorList>
    </citation>
    <scope>NUCLEOTIDE SEQUENCE</scope>
</reference>
<dbReference type="FunFam" id="3.30.160.60:FF:001370">
    <property type="entry name" value="Zinc finger protein"/>
    <property type="match status" value="1"/>
</dbReference>
<name>A0A8S4ATS0_9TELE</name>
<feature type="compositionally biased region" description="Basic and acidic residues" evidence="12">
    <location>
        <begin position="478"/>
        <end position="492"/>
    </location>
</feature>
<dbReference type="PANTHER" id="PTHR19818:SF139">
    <property type="entry name" value="PAIR-RULE PROTEIN ODD-PAIRED"/>
    <property type="match status" value="1"/>
</dbReference>
<dbReference type="Gene3D" id="3.30.160.60">
    <property type="entry name" value="Classic Zinc Finger"/>
    <property type="match status" value="8"/>
</dbReference>
<evidence type="ECO:0000256" key="9">
    <source>
        <dbReference type="ARBA" id="ARBA00023163"/>
    </source>
</evidence>
<dbReference type="GO" id="GO:0008270">
    <property type="term" value="F:zinc ion binding"/>
    <property type="evidence" value="ECO:0007669"/>
    <property type="project" value="UniProtKB-KW"/>
</dbReference>
<feature type="domain" description="C2H2-type" evidence="13">
    <location>
        <begin position="564"/>
        <end position="591"/>
    </location>
</feature>
<feature type="domain" description="C2H2-type" evidence="13">
    <location>
        <begin position="618"/>
        <end position="645"/>
    </location>
</feature>
<keyword evidence="10" id="KW-0539">Nucleus</keyword>
<comment type="caution">
    <text evidence="14">The sequence shown here is derived from an EMBL/GenBank/DDBJ whole genome shotgun (WGS) entry which is preliminary data.</text>
</comment>
<dbReference type="PANTHER" id="PTHR19818">
    <property type="entry name" value="ZINC FINGER PROTEIN ZIC AND GLI"/>
    <property type="match status" value="1"/>
</dbReference>
<dbReference type="FunFam" id="3.30.160.60:FF:001443">
    <property type="entry name" value="Zinc finger protein 668"/>
    <property type="match status" value="1"/>
</dbReference>
<feature type="domain" description="C2H2-type" evidence="13">
    <location>
        <begin position="122"/>
        <end position="149"/>
    </location>
</feature>
<evidence type="ECO:0000256" key="7">
    <source>
        <dbReference type="ARBA" id="ARBA00023015"/>
    </source>
</evidence>
<dbReference type="OrthoDB" id="6077919at2759"/>
<dbReference type="GO" id="GO:0000978">
    <property type="term" value="F:RNA polymerase II cis-regulatory region sequence-specific DNA binding"/>
    <property type="evidence" value="ECO:0007669"/>
    <property type="project" value="TreeGrafter"/>
</dbReference>
<keyword evidence="15" id="KW-1185">Reference proteome</keyword>
<keyword evidence="8" id="KW-0238">DNA-binding</keyword>
<dbReference type="GO" id="GO:0000981">
    <property type="term" value="F:DNA-binding transcription factor activity, RNA polymerase II-specific"/>
    <property type="evidence" value="ECO:0007669"/>
    <property type="project" value="TreeGrafter"/>
</dbReference>
<organism evidence="14 15">
    <name type="scientific">Menidia menidia</name>
    <name type="common">Atlantic silverside</name>
    <dbReference type="NCBI Taxonomy" id="238744"/>
    <lineage>
        <taxon>Eukaryota</taxon>
        <taxon>Metazoa</taxon>
        <taxon>Chordata</taxon>
        <taxon>Craniata</taxon>
        <taxon>Vertebrata</taxon>
        <taxon>Euteleostomi</taxon>
        <taxon>Actinopterygii</taxon>
        <taxon>Neopterygii</taxon>
        <taxon>Teleostei</taxon>
        <taxon>Neoteleostei</taxon>
        <taxon>Acanthomorphata</taxon>
        <taxon>Ovalentaria</taxon>
        <taxon>Atherinomorphae</taxon>
        <taxon>Atheriniformes</taxon>
        <taxon>Atherinopsidae</taxon>
        <taxon>Menidiinae</taxon>
        <taxon>Menidia</taxon>
    </lineage>
</organism>
<dbReference type="PROSITE" id="PS50157">
    <property type="entry name" value="ZINC_FINGER_C2H2_2"/>
    <property type="match status" value="9"/>
</dbReference>
<evidence type="ECO:0000256" key="6">
    <source>
        <dbReference type="ARBA" id="ARBA00022833"/>
    </source>
</evidence>
<dbReference type="SMART" id="SM00355">
    <property type="entry name" value="ZnF_C2H2"/>
    <property type="match status" value="10"/>
</dbReference>
<feature type="compositionally biased region" description="Polar residues" evidence="12">
    <location>
        <begin position="496"/>
        <end position="507"/>
    </location>
</feature>
<feature type="region of interest" description="Disordered" evidence="12">
    <location>
        <begin position="325"/>
        <end position="351"/>
    </location>
</feature>
<keyword evidence="6" id="KW-0862">Zinc</keyword>
<dbReference type="EMBL" id="CAJRST010005557">
    <property type="protein sequence ID" value="CAG5887900.1"/>
    <property type="molecule type" value="Genomic_DNA"/>
</dbReference>
<feature type="region of interest" description="Disordered" evidence="12">
    <location>
        <begin position="56"/>
        <end position="75"/>
    </location>
</feature>
<dbReference type="InterPro" id="IPR013087">
    <property type="entry name" value="Znf_C2H2_type"/>
</dbReference>
<feature type="compositionally biased region" description="Basic and acidic residues" evidence="12">
    <location>
        <begin position="10"/>
        <end position="28"/>
    </location>
</feature>
<dbReference type="Pfam" id="PF13912">
    <property type="entry name" value="zf-C2H2_6"/>
    <property type="match status" value="1"/>
</dbReference>
<sequence>MDLQGPHVAGNKEEFLTEAGREDWRGSDSSRCVNADFSQLKSEDVDKKLDVKLDSSDCRDGRAESPGHCCFEPPELPLLSSRDGERDGGLSGQSDPQPWGLSAPVKEETAAFDSGQAAKNPLSCFFCGTEFATGGLLTRHVLIHTGESLLRCIICKRTFALEAELVSHVCARESSRRHQSGTEAEAGAGRLFPCSQCGEEFSRREELNVHLRSHARGDPLKCSVCQAVCSDRDSLILHMRIHTRQTQFSCSVCGKDFAWRRHLTKHMEVHMKRKKVFRCRVCGGEFCTYYVLSKHKLIHQPPELHQGQTEENGEENDNVEAAAAEEDCGGPGGVTNPDPGRHLQPETDAEASVDFKAEDQEFLKDPGASGSELTPEQPSEAPESDIKTDIQQLAVKEDLTEEVKQEEPEPPQVKEEPEETEVTTFTFGSVPVKTEEDEKKPQPWQLYDSQAEDNGGSAEQPEPAKNADSAGPGALSCKSDDSADSDFWKEARGPQSGLNSESDSGKNPPSGPEDKPPGSLQPESDDSVDSDFWKDYKKPQASSNPLKQDAAETGVKYVNDLKPYSCTLCSKAFRYSSYLKTHMRQHTERYFCSVCGYRSTSSSNLKVHMRTHTGEKPFSCPVCDKKYTNKASMQSHMSVHAAERKYSCEVCKKSFAWYTELKYHQCPGEASHHETYEEDANINLKRNVSYS</sequence>
<evidence type="ECO:0000256" key="1">
    <source>
        <dbReference type="ARBA" id="ARBA00004123"/>
    </source>
</evidence>
<keyword evidence="9" id="KW-0804">Transcription</keyword>
<proteinExistence type="inferred from homology"/>
<dbReference type="SUPFAM" id="SSF57667">
    <property type="entry name" value="beta-beta-alpha zinc fingers"/>
    <property type="match status" value="6"/>
</dbReference>
<evidence type="ECO:0000256" key="5">
    <source>
        <dbReference type="ARBA" id="ARBA00022771"/>
    </source>
</evidence>
<protein>
    <submittedName>
        <fullName evidence="14">(Atlantic silverside) hypothetical protein</fullName>
    </submittedName>
</protein>
<dbReference type="InterPro" id="IPR050329">
    <property type="entry name" value="GLI_C2H2-zinc-finger"/>
</dbReference>
<feature type="domain" description="C2H2-type" evidence="13">
    <location>
        <begin position="590"/>
        <end position="617"/>
    </location>
</feature>
<dbReference type="GO" id="GO:0045944">
    <property type="term" value="P:positive regulation of transcription by RNA polymerase II"/>
    <property type="evidence" value="ECO:0007669"/>
    <property type="project" value="UniProtKB-ARBA"/>
</dbReference>
<evidence type="ECO:0000313" key="14">
    <source>
        <dbReference type="EMBL" id="CAG5887900.1"/>
    </source>
</evidence>
<feature type="domain" description="C2H2-type" evidence="13">
    <location>
        <begin position="192"/>
        <end position="219"/>
    </location>
</feature>
<keyword evidence="4" id="KW-0677">Repeat</keyword>
<evidence type="ECO:0000313" key="15">
    <source>
        <dbReference type="Proteomes" id="UP000677803"/>
    </source>
</evidence>
<keyword evidence="7" id="KW-0805">Transcription regulation</keyword>
<evidence type="ECO:0000256" key="4">
    <source>
        <dbReference type="ARBA" id="ARBA00022737"/>
    </source>
</evidence>
<dbReference type="AlphaFoldDB" id="A0A8S4ATS0"/>